<dbReference type="EMBL" id="SISK01000003">
    <property type="protein sequence ID" value="TBN41896.1"/>
    <property type="molecule type" value="Genomic_DNA"/>
</dbReference>
<evidence type="ECO:0000259" key="3">
    <source>
        <dbReference type="Pfam" id="PF17937"/>
    </source>
</evidence>
<protein>
    <recommendedName>
        <fullName evidence="3">TetR transcriptional regulator CgmR-like C-terminal domain-containing protein</fullName>
    </recommendedName>
</protein>
<sequence>MSMSKAARLMAGLMQTPGHLASTQGWYRERLAGLDAGSPEGRQARLAFFAGEGAFLLHFLHFLRFIPQQDAEWQGVFADIARLLEPPP</sequence>
<evidence type="ECO:0000256" key="1">
    <source>
        <dbReference type="ARBA" id="ARBA00023015"/>
    </source>
</evidence>
<dbReference type="PROSITE" id="PS50985">
    <property type="entry name" value="GRAS"/>
    <property type="match status" value="1"/>
</dbReference>
<dbReference type="Pfam" id="PF17937">
    <property type="entry name" value="TetR_C_28"/>
    <property type="match status" value="1"/>
</dbReference>
<keyword evidence="1" id="KW-0805">Transcription regulation</keyword>
<comment type="caution">
    <text evidence="4">The sequence shown here is derived from an EMBL/GenBank/DDBJ whole genome shotgun (WGS) entry which is preliminary data.</text>
</comment>
<keyword evidence="5" id="KW-1185">Reference proteome</keyword>
<dbReference type="OrthoDB" id="9809772at2"/>
<accession>A0A4V2JCI0</accession>
<evidence type="ECO:0000313" key="5">
    <source>
        <dbReference type="Proteomes" id="UP000293520"/>
    </source>
</evidence>
<evidence type="ECO:0000313" key="4">
    <source>
        <dbReference type="EMBL" id="TBN41896.1"/>
    </source>
</evidence>
<organism evidence="4 5">
    <name type="scientific">Paracoccus subflavus</name>
    <dbReference type="NCBI Taxonomy" id="2528244"/>
    <lineage>
        <taxon>Bacteria</taxon>
        <taxon>Pseudomonadati</taxon>
        <taxon>Pseudomonadota</taxon>
        <taxon>Alphaproteobacteria</taxon>
        <taxon>Rhodobacterales</taxon>
        <taxon>Paracoccaceae</taxon>
        <taxon>Paracoccus</taxon>
    </lineage>
</organism>
<dbReference type="Proteomes" id="UP000293520">
    <property type="component" value="Unassembled WGS sequence"/>
</dbReference>
<gene>
    <name evidence="4" type="ORF">EYE42_05700</name>
</gene>
<feature type="domain" description="TetR transcriptional regulator CgmR-like C-terminal" evidence="3">
    <location>
        <begin position="5"/>
        <end position="84"/>
    </location>
</feature>
<dbReference type="InterPro" id="IPR005202">
    <property type="entry name" value="TF_GRAS"/>
</dbReference>
<reference evidence="4 5" key="1">
    <citation type="submission" date="2019-02" db="EMBL/GenBank/DDBJ databases">
        <title>Paracoccus subflavus sp. nov., isolated from marine sediment of the Pacific Ocean.</title>
        <authorList>
            <person name="Zhang G."/>
        </authorList>
    </citation>
    <scope>NUCLEOTIDE SEQUENCE [LARGE SCALE GENOMIC DNA]</scope>
    <source>
        <strain evidence="4 5">GY0581</strain>
    </source>
</reference>
<proteinExistence type="predicted"/>
<dbReference type="InterPro" id="IPR041479">
    <property type="entry name" value="TetR_CgmR_C"/>
</dbReference>
<keyword evidence="2" id="KW-0804">Transcription</keyword>
<dbReference type="AlphaFoldDB" id="A0A4V2JCI0"/>
<name>A0A4V2JCI0_9RHOB</name>
<evidence type="ECO:0000256" key="2">
    <source>
        <dbReference type="ARBA" id="ARBA00023163"/>
    </source>
</evidence>